<dbReference type="EMBL" id="MJEQ01037184">
    <property type="protein sequence ID" value="OIT05849.1"/>
    <property type="molecule type" value="Genomic_DNA"/>
</dbReference>
<evidence type="ECO:0008006" key="4">
    <source>
        <dbReference type="Google" id="ProtNLM"/>
    </source>
</evidence>
<dbReference type="AlphaFoldDB" id="A0A1J6JFP4"/>
<dbReference type="Gramene" id="OIT05849">
    <property type="protein sequence ID" value="OIT05849"/>
    <property type="gene ID" value="A4A49_31041"/>
</dbReference>
<feature type="chain" id="PRO_5012182157" description="Carboxypeptidase A inhibitor-like domain-containing protein" evidence="1">
    <location>
        <begin position="29"/>
        <end position="87"/>
    </location>
</feature>
<dbReference type="Proteomes" id="UP000187609">
    <property type="component" value="Unassembled WGS sequence"/>
</dbReference>
<proteinExistence type="predicted"/>
<keyword evidence="1" id="KW-0732">Signal</keyword>
<organism evidence="2 3">
    <name type="scientific">Nicotiana attenuata</name>
    <name type="common">Coyote tobacco</name>
    <dbReference type="NCBI Taxonomy" id="49451"/>
    <lineage>
        <taxon>Eukaryota</taxon>
        <taxon>Viridiplantae</taxon>
        <taxon>Streptophyta</taxon>
        <taxon>Embryophyta</taxon>
        <taxon>Tracheophyta</taxon>
        <taxon>Spermatophyta</taxon>
        <taxon>Magnoliopsida</taxon>
        <taxon>eudicotyledons</taxon>
        <taxon>Gunneridae</taxon>
        <taxon>Pentapetalae</taxon>
        <taxon>asterids</taxon>
        <taxon>lamiids</taxon>
        <taxon>Solanales</taxon>
        <taxon>Solanaceae</taxon>
        <taxon>Nicotianoideae</taxon>
        <taxon>Nicotianeae</taxon>
        <taxon>Nicotiana</taxon>
    </lineage>
</organism>
<comment type="caution">
    <text evidence="2">The sequence shown here is derived from an EMBL/GenBank/DDBJ whole genome shotgun (WGS) entry which is preliminary data.</text>
</comment>
<keyword evidence="3" id="KW-1185">Reference proteome</keyword>
<feature type="signal peptide" evidence="1">
    <location>
        <begin position="1"/>
        <end position="28"/>
    </location>
</feature>
<evidence type="ECO:0000313" key="2">
    <source>
        <dbReference type="EMBL" id="OIT05849.1"/>
    </source>
</evidence>
<reference evidence="2" key="1">
    <citation type="submission" date="2016-11" db="EMBL/GenBank/DDBJ databases">
        <title>The genome of Nicotiana attenuata.</title>
        <authorList>
            <person name="Xu S."/>
            <person name="Brockmoeller T."/>
            <person name="Gaquerel E."/>
            <person name="Navarro A."/>
            <person name="Kuhl H."/>
            <person name="Gase K."/>
            <person name="Ling Z."/>
            <person name="Zhou W."/>
            <person name="Kreitzer C."/>
            <person name="Stanke M."/>
            <person name="Tang H."/>
            <person name="Lyons E."/>
            <person name="Pandey P."/>
            <person name="Pandey S.P."/>
            <person name="Timmermann B."/>
            <person name="Baldwin I.T."/>
        </authorList>
    </citation>
    <scope>NUCLEOTIDE SEQUENCE [LARGE SCALE GENOMIC DNA]</scope>
    <source>
        <strain evidence="2">UT</strain>
    </source>
</reference>
<accession>A0A1J6JFP4</accession>
<evidence type="ECO:0000313" key="3">
    <source>
        <dbReference type="Proteomes" id="UP000187609"/>
    </source>
</evidence>
<protein>
    <recommendedName>
        <fullName evidence="4">Carboxypeptidase A inhibitor-like domain-containing protein</fullName>
    </recommendedName>
</protein>
<sequence>MPFKLGSIFTILLLTASINLSWFPKTQAMSTRDINHDALEFQRRLLPQVNDLITCGRGCTTKSDCSDCWLCCDCDLALEVGSYVCVH</sequence>
<name>A0A1J6JFP4_NICAT</name>
<dbReference type="SMR" id="A0A1J6JFP4"/>
<gene>
    <name evidence="2" type="ORF">A4A49_31041</name>
</gene>
<evidence type="ECO:0000256" key="1">
    <source>
        <dbReference type="SAM" id="SignalP"/>
    </source>
</evidence>